<dbReference type="AlphaFoldDB" id="D6WP68"/>
<dbReference type="Proteomes" id="UP000007266">
    <property type="component" value="Linkage group 7"/>
</dbReference>
<organism evidence="1 2">
    <name type="scientific">Tribolium castaneum</name>
    <name type="common">Red flour beetle</name>
    <dbReference type="NCBI Taxonomy" id="7070"/>
    <lineage>
        <taxon>Eukaryota</taxon>
        <taxon>Metazoa</taxon>
        <taxon>Ecdysozoa</taxon>
        <taxon>Arthropoda</taxon>
        <taxon>Hexapoda</taxon>
        <taxon>Insecta</taxon>
        <taxon>Pterygota</taxon>
        <taxon>Neoptera</taxon>
        <taxon>Endopterygota</taxon>
        <taxon>Coleoptera</taxon>
        <taxon>Polyphaga</taxon>
        <taxon>Cucujiformia</taxon>
        <taxon>Tenebrionidae</taxon>
        <taxon>Tenebrionidae incertae sedis</taxon>
        <taxon>Tribolium</taxon>
    </lineage>
</organism>
<protein>
    <submittedName>
        <fullName evidence="1">Uncharacterized protein</fullName>
    </submittedName>
</protein>
<reference evidence="1 2" key="2">
    <citation type="journal article" date="2010" name="Nucleic Acids Res.">
        <title>BeetleBase in 2010: revisions to provide comprehensive genomic information for Tribolium castaneum.</title>
        <authorList>
            <person name="Kim H.S."/>
            <person name="Murphy T."/>
            <person name="Xia J."/>
            <person name="Caragea D."/>
            <person name="Park Y."/>
            <person name="Beeman R.W."/>
            <person name="Lorenzen M.D."/>
            <person name="Butcher S."/>
            <person name="Manak J.R."/>
            <person name="Brown S.J."/>
        </authorList>
    </citation>
    <scope>GENOME REANNOTATION</scope>
    <source>
        <strain evidence="1 2">Georgia GA2</strain>
    </source>
</reference>
<keyword evidence="2" id="KW-1185">Reference proteome</keyword>
<reference evidence="1 2" key="1">
    <citation type="journal article" date="2008" name="Nature">
        <title>The genome of the model beetle and pest Tribolium castaneum.</title>
        <authorList>
            <consortium name="Tribolium Genome Sequencing Consortium"/>
            <person name="Richards S."/>
            <person name="Gibbs R.A."/>
            <person name="Weinstock G.M."/>
            <person name="Brown S.J."/>
            <person name="Denell R."/>
            <person name="Beeman R.W."/>
            <person name="Gibbs R."/>
            <person name="Beeman R.W."/>
            <person name="Brown S.J."/>
            <person name="Bucher G."/>
            <person name="Friedrich M."/>
            <person name="Grimmelikhuijzen C.J."/>
            <person name="Klingler M."/>
            <person name="Lorenzen M."/>
            <person name="Richards S."/>
            <person name="Roth S."/>
            <person name="Schroder R."/>
            <person name="Tautz D."/>
            <person name="Zdobnov E.M."/>
            <person name="Muzny D."/>
            <person name="Gibbs R.A."/>
            <person name="Weinstock G.M."/>
            <person name="Attaway T."/>
            <person name="Bell S."/>
            <person name="Buhay C.J."/>
            <person name="Chandrabose M.N."/>
            <person name="Chavez D."/>
            <person name="Clerk-Blankenburg K.P."/>
            <person name="Cree A."/>
            <person name="Dao M."/>
            <person name="Davis C."/>
            <person name="Chacko J."/>
            <person name="Dinh H."/>
            <person name="Dugan-Rocha S."/>
            <person name="Fowler G."/>
            <person name="Garner T.T."/>
            <person name="Garnes J."/>
            <person name="Gnirke A."/>
            <person name="Hawes A."/>
            <person name="Hernandez J."/>
            <person name="Hines S."/>
            <person name="Holder M."/>
            <person name="Hume J."/>
            <person name="Jhangiani S.N."/>
            <person name="Joshi V."/>
            <person name="Khan Z.M."/>
            <person name="Jackson L."/>
            <person name="Kovar C."/>
            <person name="Kowis A."/>
            <person name="Lee S."/>
            <person name="Lewis L.R."/>
            <person name="Margolis J."/>
            <person name="Morgan M."/>
            <person name="Nazareth L.V."/>
            <person name="Nguyen N."/>
            <person name="Okwuonu G."/>
            <person name="Parker D."/>
            <person name="Richards S."/>
            <person name="Ruiz S.J."/>
            <person name="Santibanez J."/>
            <person name="Savard J."/>
            <person name="Scherer S.E."/>
            <person name="Schneider B."/>
            <person name="Sodergren E."/>
            <person name="Tautz D."/>
            <person name="Vattahil S."/>
            <person name="Villasana D."/>
            <person name="White C.S."/>
            <person name="Wright R."/>
            <person name="Park Y."/>
            <person name="Beeman R.W."/>
            <person name="Lord J."/>
            <person name="Oppert B."/>
            <person name="Lorenzen M."/>
            <person name="Brown S."/>
            <person name="Wang L."/>
            <person name="Savard J."/>
            <person name="Tautz D."/>
            <person name="Richards S."/>
            <person name="Weinstock G."/>
            <person name="Gibbs R.A."/>
            <person name="Liu Y."/>
            <person name="Worley K."/>
            <person name="Weinstock G."/>
            <person name="Elsik C.G."/>
            <person name="Reese J.T."/>
            <person name="Elhaik E."/>
            <person name="Landan G."/>
            <person name="Graur D."/>
            <person name="Arensburger P."/>
            <person name="Atkinson P."/>
            <person name="Beeman R.W."/>
            <person name="Beidler J."/>
            <person name="Brown S.J."/>
            <person name="Demuth J.P."/>
            <person name="Drury D.W."/>
            <person name="Du Y.Z."/>
            <person name="Fujiwara H."/>
            <person name="Lorenzen M."/>
            <person name="Maselli V."/>
            <person name="Osanai M."/>
            <person name="Park Y."/>
            <person name="Robertson H.M."/>
            <person name="Tu Z."/>
            <person name="Wang J.J."/>
            <person name="Wang S."/>
            <person name="Richards S."/>
            <person name="Song H."/>
            <person name="Zhang L."/>
            <person name="Sodergren E."/>
            <person name="Werner D."/>
            <person name="Stanke M."/>
            <person name="Morgenstern B."/>
            <person name="Solovyev V."/>
            <person name="Kosarev P."/>
            <person name="Brown G."/>
            <person name="Chen H.C."/>
            <person name="Ermolaeva O."/>
            <person name="Hlavina W."/>
            <person name="Kapustin Y."/>
            <person name="Kiryutin B."/>
            <person name="Kitts P."/>
            <person name="Maglott D."/>
            <person name="Pruitt K."/>
            <person name="Sapojnikov V."/>
            <person name="Souvorov A."/>
            <person name="Mackey A.J."/>
            <person name="Waterhouse R.M."/>
            <person name="Wyder S."/>
            <person name="Zdobnov E.M."/>
            <person name="Zdobnov E.M."/>
            <person name="Wyder S."/>
            <person name="Kriventseva E.V."/>
            <person name="Kadowaki T."/>
            <person name="Bork P."/>
            <person name="Aranda M."/>
            <person name="Bao R."/>
            <person name="Beermann A."/>
            <person name="Berns N."/>
            <person name="Bolognesi R."/>
            <person name="Bonneton F."/>
            <person name="Bopp D."/>
            <person name="Brown S.J."/>
            <person name="Bucher G."/>
            <person name="Butts T."/>
            <person name="Chaumot A."/>
            <person name="Denell R.E."/>
            <person name="Ferrier D.E."/>
            <person name="Friedrich M."/>
            <person name="Gordon C.M."/>
            <person name="Jindra M."/>
            <person name="Klingler M."/>
            <person name="Lan Q."/>
            <person name="Lattorff H.M."/>
            <person name="Laudet V."/>
            <person name="von Levetsow C."/>
            <person name="Liu Z."/>
            <person name="Lutz R."/>
            <person name="Lynch J.A."/>
            <person name="da Fonseca R.N."/>
            <person name="Posnien N."/>
            <person name="Reuter R."/>
            <person name="Roth S."/>
            <person name="Savard J."/>
            <person name="Schinko J.B."/>
            <person name="Schmitt C."/>
            <person name="Schoppmeier M."/>
            <person name="Schroder R."/>
            <person name="Shippy T.D."/>
            <person name="Simonnet F."/>
            <person name="Marques-Souza H."/>
            <person name="Tautz D."/>
            <person name="Tomoyasu Y."/>
            <person name="Trauner J."/>
            <person name="Van der Zee M."/>
            <person name="Vervoort M."/>
            <person name="Wittkopp N."/>
            <person name="Wimmer E.A."/>
            <person name="Yang X."/>
            <person name="Jones A.K."/>
            <person name="Sattelle D.B."/>
            <person name="Ebert P.R."/>
            <person name="Nelson D."/>
            <person name="Scott J.G."/>
            <person name="Beeman R.W."/>
            <person name="Muthukrishnan S."/>
            <person name="Kramer K.J."/>
            <person name="Arakane Y."/>
            <person name="Beeman R.W."/>
            <person name="Zhu Q."/>
            <person name="Hogenkamp D."/>
            <person name="Dixit R."/>
            <person name="Oppert B."/>
            <person name="Jiang H."/>
            <person name="Zou Z."/>
            <person name="Marshall J."/>
            <person name="Elpidina E."/>
            <person name="Vinokurov K."/>
            <person name="Oppert C."/>
            <person name="Zou Z."/>
            <person name="Evans J."/>
            <person name="Lu Z."/>
            <person name="Zhao P."/>
            <person name="Sumathipala N."/>
            <person name="Altincicek B."/>
            <person name="Vilcinskas A."/>
            <person name="Williams M."/>
            <person name="Hultmark D."/>
            <person name="Hetru C."/>
            <person name="Jiang H."/>
            <person name="Grimmelikhuijzen C.J."/>
            <person name="Hauser F."/>
            <person name="Cazzamali G."/>
            <person name="Williamson M."/>
            <person name="Park Y."/>
            <person name="Li B."/>
            <person name="Tanaka Y."/>
            <person name="Predel R."/>
            <person name="Neupert S."/>
            <person name="Schachtner J."/>
            <person name="Verleyen P."/>
            <person name="Raible F."/>
            <person name="Bork P."/>
            <person name="Friedrich M."/>
            <person name="Walden K.K."/>
            <person name="Robertson H.M."/>
            <person name="Angeli S."/>
            <person name="Foret S."/>
            <person name="Bucher G."/>
            <person name="Schuetz S."/>
            <person name="Maleszka R."/>
            <person name="Wimmer E.A."/>
            <person name="Beeman R.W."/>
            <person name="Lorenzen M."/>
            <person name="Tomoyasu Y."/>
            <person name="Miller S.C."/>
            <person name="Grossmann D."/>
            <person name="Bucher G."/>
        </authorList>
    </citation>
    <scope>NUCLEOTIDE SEQUENCE [LARGE SCALE GENOMIC DNA]</scope>
    <source>
        <strain evidence="1 2">Georgia GA2</strain>
    </source>
</reference>
<accession>D6WP68</accession>
<evidence type="ECO:0000313" key="1">
    <source>
        <dbReference type="EMBL" id="EFA07274.1"/>
    </source>
</evidence>
<proteinExistence type="predicted"/>
<gene>
    <name evidence="1" type="primary">GLEAN_14508</name>
    <name evidence="1" type="ORF">TcasGA2_TC014508</name>
</gene>
<sequence>MRIIKSLENLLRGMINVVNELISLALFVLSAPRLYHSENALFLWRHLHYPEPLFAPKGFDRRIIEIVDNLQFHRRCCLTARNFIVSLLLALQNCFGGLWKSASSEQEYLWTEAPEPESRRLWKVLIKHLSYKVVKLARYNLQKRGLVPACISGHSSLLIRFDGGSLTILPFFFSVFLLAQVDVNACLGCRSVIHDSETHPTVAKIAG</sequence>
<evidence type="ECO:0000313" key="2">
    <source>
        <dbReference type="Proteomes" id="UP000007266"/>
    </source>
</evidence>
<dbReference type="HOGENOM" id="CLU_1327896_0_0_1"/>
<dbReference type="EMBL" id="KQ971352">
    <property type="protein sequence ID" value="EFA07274.1"/>
    <property type="molecule type" value="Genomic_DNA"/>
</dbReference>
<dbReference type="InParanoid" id="D6WP68"/>
<name>D6WP68_TRICA</name>